<dbReference type="AlphaFoldDB" id="A0A0G4KLC2"/>
<feature type="region of interest" description="Disordered" evidence="1">
    <location>
        <begin position="420"/>
        <end position="439"/>
    </location>
</feature>
<dbReference type="EMBL" id="CVQH01002224">
    <property type="protein sequence ID" value="CRK09631.1"/>
    <property type="molecule type" value="Genomic_DNA"/>
</dbReference>
<evidence type="ECO:0000313" key="3">
    <source>
        <dbReference type="Proteomes" id="UP000044602"/>
    </source>
</evidence>
<dbReference type="Proteomes" id="UP000044602">
    <property type="component" value="Unassembled WGS sequence"/>
</dbReference>
<protein>
    <submittedName>
        <fullName evidence="2">Uncharacterized protein</fullName>
    </submittedName>
</protein>
<reference evidence="2 3" key="1">
    <citation type="submission" date="2015-05" db="EMBL/GenBank/DDBJ databases">
        <authorList>
            <person name="Wang D.B."/>
            <person name="Wang M."/>
        </authorList>
    </citation>
    <scope>NUCLEOTIDE SEQUENCE [LARGE SCALE GENOMIC DNA]</scope>
    <source>
        <strain evidence="2">VL1</strain>
    </source>
</reference>
<sequence>MERDAGKDSKWMSDAVKLPTRNRHPPGRHPVDSIMMVTNNCQPRMSPLPPGHASLYQVKGAIPLNLESLSLTDASSTPLRLTSQNLALAPVTRRVIAQDMAAKDKENKTENTFCLSSAEDGASPDTRDDQVLGTGAPLAEKLAFKNTINIDRTCDVRNEIGPPHKLEAIEGVIHKDPWMGEGDDDAHFMCQSYNSRFINAWLLQVPEDIRADFLGDSDIEEHSEHPINTDTGTLMARVEQPESTRNPETIRLDHKKHADRWTSNYHIKSKIRIRERAAALMQQRQATPVSFHGCESNIQPIPQREVPVDCVLRPAKSNDVPGIIDIYNREIKKGHRALDSELVSENDLNAIGNSCRTQCLPFIVAIRQSPDLTDPSVWPSKAAWETFMQMPRKPVPQPPLVIGFAFCETLKVGFGQGGHVGQQSDNASGMRPYDNPTSRSRMVPQRIIIEGIFRNEKDPELTFIRKWLNAFRFEEVGRIQGAYGTKRGPHNSEWMDLHIWQHQSCEHEHPTGSDPGVWEGGLLEPTHTSFTMCCCVFNCFRRRSSSKPPRAKPALPWLPPTAIHEADSWRPVQQLRGFFSLPYELRYEILRLAFGDCVFHIDMRPGPPWPVIRLDGSVGDSVYRIRRRVIWRWTNGFCHRDAKYEDTYDSLERTWQACLDGQANCCGRRHGSDNGRFQGVMSFLLSSKQSHDELIGILYGTNIILLESMPLIESLCAPTPAHAQLLGPGIELVTSLRITLELALFDKKWFSPAEYHRRRFVNILDGLGPRFPCLKRLAIFFDNQASLTRFDPSKEIGNLDLYLFLPLLATSTRLGRVEMTVWVTAPMYQLALTGFSRQRDEEKPGLVEYLKRADQMWYPFSNNWDDDQRSGEGYWIRKWIDKPWKICPKTGRRG</sequence>
<evidence type="ECO:0000313" key="2">
    <source>
        <dbReference type="EMBL" id="CRK09631.1"/>
    </source>
</evidence>
<dbReference type="Gene3D" id="3.40.630.30">
    <property type="match status" value="1"/>
</dbReference>
<proteinExistence type="predicted"/>
<keyword evidence="3" id="KW-1185">Reference proteome</keyword>
<evidence type="ECO:0000256" key="1">
    <source>
        <dbReference type="SAM" id="MobiDB-lite"/>
    </source>
</evidence>
<feature type="region of interest" description="Disordered" evidence="1">
    <location>
        <begin position="1"/>
        <end position="30"/>
    </location>
</feature>
<feature type="compositionally biased region" description="Basic and acidic residues" evidence="1">
    <location>
        <begin position="1"/>
        <end position="11"/>
    </location>
</feature>
<dbReference type="STRING" id="100787.A0A0G4KLC2"/>
<name>A0A0G4KLC2_VERLO</name>
<accession>A0A0G4KLC2</accession>
<gene>
    <name evidence="2" type="ORF">BN1708_002224</name>
</gene>
<organism evidence="2 3">
    <name type="scientific">Verticillium longisporum</name>
    <name type="common">Verticillium dahliae var. longisporum</name>
    <dbReference type="NCBI Taxonomy" id="100787"/>
    <lineage>
        <taxon>Eukaryota</taxon>
        <taxon>Fungi</taxon>
        <taxon>Dikarya</taxon>
        <taxon>Ascomycota</taxon>
        <taxon>Pezizomycotina</taxon>
        <taxon>Sordariomycetes</taxon>
        <taxon>Hypocreomycetidae</taxon>
        <taxon>Glomerellales</taxon>
        <taxon>Plectosphaerellaceae</taxon>
        <taxon>Verticillium</taxon>
    </lineage>
</organism>